<keyword evidence="9" id="KW-1185">Reference proteome</keyword>
<dbReference type="GO" id="GO:0051604">
    <property type="term" value="P:protein maturation"/>
    <property type="evidence" value="ECO:0007669"/>
    <property type="project" value="TreeGrafter"/>
</dbReference>
<dbReference type="EMBL" id="STGJ01000009">
    <property type="protein sequence ID" value="TIC82392.1"/>
    <property type="molecule type" value="Genomic_DNA"/>
</dbReference>
<dbReference type="Pfam" id="PF24859">
    <property type="entry name" value="FdhE_central"/>
    <property type="match status" value="1"/>
</dbReference>
<dbReference type="PANTHER" id="PTHR37689">
    <property type="entry name" value="PROTEIN FDHE"/>
    <property type="match status" value="1"/>
</dbReference>
<name>A0A4T0UTV9_9NEIS</name>
<dbReference type="FunFam" id="3.90.1670.10:FF:000001">
    <property type="entry name" value="Protein FdhE"/>
    <property type="match status" value="1"/>
</dbReference>
<comment type="caution">
    <text evidence="8">The sequence shown here is derived from an EMBL/GenBank/DDBJ whole genome shotgun (WGS) entry which is preliminary data.</text>
</comment>
<feature type="domain" description="FdhE C-terminal" evidence="7">
    <location>
        <begin position="224"/>
        <end position="299"/>
    </location>
</feature>
<dbReference type="InterPro" id="IPR024064">
    <property type="entry name" value="FdhE-like_sf"/>
</dbReference>
<gene>
    <name evidence="4 8" type="primary">fdhE</name>
    <name evidence="8" type="ORF">E5K04_09545</name>
</gene>
<dbReference type="InterPro" id="IPR006452">
    <property type="entry name" value="Formate_DH_accessory"/>
</dbReference>
<reference evidence="8 9" key="1">
    <citation type="submission" date="2019-04" db="EMBL/GenBank/DDBJ databases">
        <title>Crenobacter sp. nov.</title>
        <authorList>
            <person name="Shi S."/>
        </authorList>
    </citation>
    <scope>NUCLEOTIDE SEQUENCE [LARGE SCALE GENOMIC DNA]</scope>
    <source>
        <strain evidence="8 9">GY 70310</strain>
    </source>
</reference>
<keyword evidence="2 4" id="KW-0963">Cytoplasm</keyword>
<evidence type="ECO:0000256" key="1">
    <source>
        <dbReference type="ARBA" id="ARBA00004496"/>
    </source>
</evidence>
<organism evidence="8 9">
    <name type="scientific">Crenobacter intestini</name>
    <dbReference type="NCBI Taxonomy" id="2563443"/>
    <lineage>
        <taxon>Bacteria</taxon>
        <taxon>Pseudomonadati</taxon>
        <taxon>Pseudomonadota</taxon>
        <taxon>Betaproteobacteria</taxon>
        <taxon>Neisseriales</taxon>
        <taxon>Neisseriaceae</taxon>
        <taxon>Crenobacter</taxon>
    </lineage>
</organism>
<evidence type="ECO:0000259" key="6">
    <source>
        <dbReference type="Pfam" id="PF24859"/>
    </source>
</evidence>
<evidence type="ECO:0000256" key="2">
    <source>
        <dbReference type="ARBA" id="ARBA00022490"/>
    </source>
</evidence>
<comment type="function">
    <text evidence="4">Necessary for formate dehydrogenase activity.</text>
</comment>
<dbReference type="RefSeq" id="WP_136553428.1">
    <property type="nucleotide sequence ID" value="NZ_STGJ01000009.1"/>
</dbReference>
<feature type="domain" description="FdhE N-terminal" evidence="5">
    <location>
        <begin position="18"/>
        <end position="176"/>
    </location>
</feature>
<dbReference type="AlphaFoldDB" id="A0A4T0UTV9"/>
<evidence type="ECO:0000313" key="8">
    <source>
        <dbReference type="EMBL" id="TIC82392.1"/>
    </source>
</evidence>
<accession>A0A4T0UTV9</accession>
<comment type="subcellular location">
    <subcellularLocation>
        <location evidence="1 4">Cytoplasm</location>
    </subcellularLocation>
</comment>
<dbReference type="HAMAP" id="MF_00611">
    <property type="entry name" value="FdeH"/>
    <property type="match status" value="1"/>
</dbReference>
<dbReference type="InterPro" id="IPR056774">
    <property type="entry name" value="FdhE_N"/>
</dbReference>
<dbReference type="PANTHER" id="PTHR37689:SF1">
    <property type="entry name" value="PROTEIN FDHE"/>
    <property type="match status" value="1"/>
</dbReference>
<protein>
    <recommendedName>
        <fullName evidence="4">Protein FdhE homolog</fullName>
    </recommendedName>
</protein>
<evidence type="ECO:0000256" key="3">
    <source>
        <dbReference type="ARBA" id="ARBA00061033"/>
    </source>
</evidence>
<evidence type="ECO:0000313" key="9">
    <source>
        <dbReference type="Proteomes" id="UP000308891"/>
    </source>
</evidence>
<sequence length="303" mass="32567">MSIRIVPEGELKAAAGEIPPLLLPDPQTLYLARAERLEKLAAGHPMANYLRFCASVARAQHKLAQQPLALPARDAYLAQCAEHELPPLAPPGWARDARWQDGLAALLADIAPACQGPAADAVARLQAMDHAEVEAMADALLAGHFGDADPAAAPLMWAALSVYYSTQANQLKVTARPEPGDARELCPVCHQAPVASVVRIGDKAGLRYLHCTLCESEWHYVRAQCSACESSRDIGLWTLDDARAAVRAETCGECNSYLKLMALDIDHQLEPVADDLATLALDAAVEEQGFARSAINPFLFPAH</sequence>
<dbReference type="Gene3D" id="3.90.1670.10">
    <property type="entry name" value="FdhE-like domain"/>
    <property type="match status" value="1"/>
</dbReference>
<evidence type="ECO:0000259" key="5">
    <source>
        <dbReference type="Pfam" id="PF04216"/>
    </source>
</evidence>
<evidence type="ECO:0000256" key="4">
    <source>
        <dbReference type="HAMAP-Rule" id="MF_00611"/>
    </source>
</evidence>
<proteinExistence type="inferred from homology"/>
<evidence type="ECO:0000259" key="7">
    <source>
        <dbReference type="Pfam" id="PF24860"/>
    </source>
</evidence>
<dbReference type="Pfam" id="PF04216">
    <property type="entry name" value="FdhE_N"/>
    <property type="match status" value="1"/>
</dbReference>
<feature type="domain" description="FdhE central" evidence="6">
    <location>
        <begin position="185"/>
        <end position="222"/>
    </location>
</feature>
<dbReference type="Pfam" id="PF24860">
    <property type="entry name" value="FdhE_C"/>
    <property type="match status" value="1"/>
</dbReference>
<dbReference type="SUPFAM" id="SSF144020">
    <property type="entry name" value="FdhE-like"/>
    <property type="match status" value="1"/>
</dbReference>
<dbReference type="OrthoDB" id="9794151at2"/>
<dbReference type="CDD" id="cd16341">
    <property type="entry name" value="FdhE"/>
    <property type="match status" value="1"/>
</dbReference>
<dbReference type="InterPro" id="IPR056797">
    <property type="entry name" value="FdhE_central"/>
</dbReference>
<dbReference type="Proteomes" id="UP000308891">
    <property type="component" value="Unassembled WGS sequence"/>
</dbReference>
<dbReference type="GO" id="GO:0008199">
    <property type="term" value="F:ferric iron binding"/>
    <property type="evidence" value="ECO:0007669"/>
    <property type="project" value="TreeGrafter"/>
</dbReference>
<dbReference type="NCBIfam" id="TIGR01562">
    <property type="entry name" value="FdhE"/>
    <property type="match status" value="1"/>
</dbReference>
<comment type="similarity">
    <text evidence="3 4">Belongs to the FdhE family.</text>
</comment>
<dbReference type="InterPro" id="IPR056796">
    <property type="entry name" value="FdhE_C"/>
</dbReference>
<dbReference type="PIRSF" id="PIRSF018296">
    <property type="entry name" value="Format_dh_formtn"/>
    <property type="match status" value="1"/>
</dbReference>
<dbReference type="GO" id="GO:0005829">
    <property type="term" value="C:cytosol"/>
    <property type="evidence" value="ECO:0007669"/>
    <property type="project" value="TreeGrafter"/>
</dbReference>